<dbReference type="RefSeq" id="WP_253252886.1">
    <property type="nucleotide sequence ID" value="NZ_MRCL01000008.1"/>
</dbReference>
<name>A0A6G9CLV8_RHOER</name>
<sequence length="151" mass="16601">MAGGFPVFRLYSNSESSHVLCCAHFPEFSGSSPDEEFSTQRSFDRTVEKILREASFDPTTLTLVGEQQGYPVGDRLFDATVPRTGTVSYAFQEAGPPWIVLGLDVSVDEFWSGIDDDEDLHGLGPTSPLRSVPAAVLTETEWPRRSDLDSP</sequence>
<proteinExistence type="predicted"/>
<accession>A0A6G9CLV8</accession>
<evidence type="ECO:0000313" key="1">
    <source>
        <dbReference type="EMBL" id="QIP37894.1"/>
    </source>
</evidence>
<dbReference type="Proteomes" id="UP000502345">
    <property type="component" value="Chromosome"/>
</dbReference>
<protein>
    <submittedName>
        <fullName evidence="1">Uncharacterized protein</fullName>
    </submittedName>
</protein>
<reference evidence="1 2" key="1">
    <citation type="submission" date="2020-03" db="EMBL/GenBank/DDBJ databases">
        <title>Screen low temperature-resistant strains for efficient degradation of petroleum hydrocarbons under the low temperature.</title>
        <authorList>
            <person name="Wang Y."/>
            <person name="Chen J."/>
        </authorList>
    </citation>
    <scope>NUCLEOTIDE SEQUENCE [LARGE SCALE GENOMIC DNA]</scope>
    <source>
        <strain evidence="1 2">KB1</strain>
    </source>
</reference>
<dbReference type="EMBL" id="CP050124">
    <property type="protein sequence ID" value="QIP37894.1"/>
    <property type="molecule type" value="Genomic_DNA"/>
</dbReference>
<dbReference type="AlphaFoldDB" id="A0A6G9CLV8"/>
<organism evidence="1 2">
    <name type="scientific">Rhodococcus erythropolis</name>
    <name type="common">Arthrobacter picolinophilus</name>
    <dbReference type="NCBI Taxonomy" id="1833"/>
    <lineage>
        <taxon>Bacteria</taxon>
        <taxon>Bacillati</taxon>
        <taxon>Actinomycetota</taxon>
        <taxon>Actinomycetes</taxon>
        <taxon>Mycobacteriales</taxon>
        <taxon>Nocardiaceae</taxon>
        <taxon>Rhodococcus</taxon>
        <taxon>Rhodococcus erythropolis group</taxon>
    </lineage>
</organism>
<gene>
    <name evidence="1" type="ORF">G9444_0650</name>
</gene>
<evidence type="ECO:0000313" key="2">
    <source>
        <dbReference type="Proteomes" id="UP000502345"/>
    </source>
</evidence>